<dbReference type="Gene3D" id="3.30.70.240">
    <property type="match status" value="1"/>
</dbReference>
<evidence type="ECO:0000313" key="2">
    <source>
        <dbReference type="Proteomes" id="UP000463224"/>
    </source>
</evidence>
<gene>
    <name evidence="1" type="primary">cas2e</name>
    <name evidence="1" type="ORF">GN330_14570</name>
</gene>
<proteinExistence type="predicted"/>
<organism evidence="1 2">
    <name type="scientific">Nitratireductor arenosus</name>
    <dbReference type="NCBI Taxonomy" id="2682096"/>
    <lineage>
        <taxon>Bacteria</taxon>
        <taxon>Pseudomonadati</taxon>
        <taxon>Pseudomonadota</taxon>
        <taxon>Alphaproteobacteria</taxon>
        <taxon>Hyphomicrobiales</taxon>
        <taxon>Phyllobacteriaceae</taxon>
        <taxon>Nitratireductor</taxon>
    </lineage>
</organism>
<dbReference type="EMBL" id="WPHG01000003">
    <property type="protein sequence ID" value="MVA98470.1"/>
    <property type="molecule type" value="Genomic_DNA"/>
</dbReference>
<dbReference type="Pfam" id="PF09707">
    <property type="entry name" value="Cas_Cas2CT1978"/>
    <property type="match status" value="1"/>
</dbReference>
<name>A0A844QKJ1_9HYPH</name>
<dbReference type="Proteomes" id="UP000463224">
    <property type="component" value="Unassembled WGS sequence"/>
</dbReference>
<evidence type="ECO:0000313" key="1">
    <source>
        <dbReference type="EMBL" id="MVA98470.1"/>
    </source>
</evidence>
<comment type="caution">
    <text evidence="1">The sequence shown here is derived from an EMBL/GenBank/DDBJ whole genome shotgun (WGS) entry which is preliminary data.</text>
</comment>
<keyword evidence="2" id="KW-1185">Reference proteome</keyword>
<reference evidence="1 2" key="1">
    <citation type="submission" date="2019-12" db="EMBL/GenBank/DDBJ databases">
        <title>Nitratireductor arenosus sp. nov., Isolated from sea sand, Jeju island, South Korea.</title>
        <authorList>
            <person name="Kim W."/>
        </authorList>
    </citation>
    <scope>NUCLEOTIDE SEQUENCE [LARGE SCALE GENOMIC DNA]</scope>
    <source>
        <strain evidence="1 2">CAU 1489</strain>
    </source>
</reference>
<dbReference type="NCBIfam" id="TIGR01873">
    <property type="entry name" value="cas_CT1978"/>
    <property type="match status" value="1"/>
</dbReference>
<protein>
    <submittedName>
        <fullName evidence="1">Type I-E CRISPR-associated endoribonuclease Cas2</fullName>
    </submittedName>
</protein>
<dbReference type="InterPro" id="IPR010152">
    <property type="entry name" value="CRISPR-assoc_prot_Cas2_sub"/>
</dbReference>
<dbReference type="AlphaFoldDB" id="A0A844QKJ1"/>
<sequence>MPLCVVVTRNVEARYRGFLGSAMLELASGVYAHPRMSAGVRDRLWSVLQDWHSQLARGSLVMCFADTAAAGAMGLRTLGEPPKTVVEHEGVLLVRRALSATGKTADDDDPAL</sequence>
<accession>A0A844QKJ1</accession>